<proteinExistence type="predicted"/>
<comment type="caution">
    <text evidence="4">The sequence shown here is derived from an EMBL/GenBank/DDBJ whole genome shotgun (WGS) entry which is preliminary data.</text>
</comment>
<dbReference type="Gene3D" id="3.30.457.10">
    <property type="entry name" value="Copper amine oxidase-like, N-terminal domain"/>
    <property type="match status" value="1"/>
</dbReference>
<reference evidence="4 5" key="1">
    <citation type="submission" date="2017-01" db="EMBL/GenBank/DDBJ databases">
        <authorList>
            <person name="Varghese N."/>
            <person name="Submissions S."/>
        </authorList>
    </citation>
    <scope>NUCLEOTIDE SEQUENCE [LARGE SCALE GENOMIC DNA]</scope>
    <source>
        <strain evidence="4 5">ATCC 23464</strain>
    </source>
</reference>
<dbReference type="PANTHER" id="PTHR47245">
    <property type="entry name" value="PEPTIDYLPROLYL ISOMERASE"/>
    <property type="match status" value="1"/>
</dbReference>
<dbReference type="SUPFAM" id="SSF55383">
    <property type="entry name" value="Copper amine oxidase, domain N"/>
    <property type="match status" value="1"/>
</dbReference>
<evidence type="ECO:0000259" key="3">
    <source>
        <dbReference type="PROSITE" id="PS50198"/>
    </source>
</evidence>
<evidence type="ECO:0000313" key="4">
    <source>
        <dbReference type="EMBL" id="SIQ66081.1"/>
    </source>
</evidence>
<keyword evidence="2" id="KW-0732">Signal</keyword>
<feature type="chain" id="PRO_5045266744" evidence="2">
    <location>
        <begin position="32"/>
        <end position="364"/>
    </location>
</feature>
<gene>
    <name evidence="4" type="ORF">SAMN05421578_103227</name>
</gene>
<keyword evidence="5" id="KW-1185">Reference proteome</keyword>
<dbReference type="InterPro" id="IPR046357">
    <property type="entry name" value="PPIase_dom_sf"/>
</dbReference>
<dbReference type="PANTHER" id="PTHR47245:SF2">
    <property type="entry name" value="PEPTIDYL-PROLYL CIS-TRANS ISOMERASE HP_0175-RELATED"/>
    <property type="match status" value="1"/>
</dbReference>
<keyword evidence="1" id="KW-0413">Isomerase</keyword>
<dbReference type="Gene3D" id="1.10.4030.10">
    <property type="entry name" value="Porin chaperone SurA, peptide-binding domain"/>
    <property type="match status" value="1"/>
</dbReference>
<keyword evidence="1" id="KW-0697">Rotamase</keyword>
<dbReference type="Gene3D" id="3.10.50.40">
    <property type="match status" value="1"/>
</dbReference>
<accession>A0ABY1JRN4</accession>
<dbReference type="InterPro" id="IPR027304">
    <property type="entry name" value="Trigger_fact/SurA_dom_sf"/>
</dbReference>
<dbReference type="Pfam" id="PF13616">
    <property type="entry name" value="Rotamase_3"/>
    <property type="match status" value="1"/>
</dbReference>
<organism evidence="4 5">
    <name type="scientific">Paenibacillus macquariensis</name>
    <dbReference type="NCBI Taxonomy" id="948756"/>
    <lineage>
        <taxon>Bacteria</taxon>
        <taxon>Bacillati</taxon>
        <taxon>Bacillota</taxon>
        <taxon>Bacilli</taxon>
        <taxon>Bacillales</taxon>
        <taxon>Paenibacillaceae</taxon>
        <taxon>Paenibacillus</taxon>
    </lineage>
</organism>
<dbReference type="EMBL" id="FTNK01000003">
    <property type="protein sequence ID" value="SIQ66081.1"/>
    <property type="molecule type" value="Genomic_DNA"/>
</dbReference>
<dbReference type="Pfam" id="PF07833">
    <property type="entry name" value="Cu_amine_oxidN1"/>
    <property type="match status" value="1"/>
</dbReference>
<sequence length="364" mass="39547">MKFNKKRSMVILASALILSTTVMVNSTYAQQATKTLKAIYNNIKIVYNGTTITANTNAEAFTIDGTTYVPLRMAGEALGKTVQWDSANTQITFTDKEVATENTAVATVNGVVITKDKLYNELVTVGGAQTLDKLITEVLVDQAATKGNITVTDGDLTKEINKLKKNFSTEAEFNAALTQSGMTLQNLKNEMNMQVKISKLVEPKVKVTTADIKKYFVEHPGEYDTEEEVRASHILVATKEEAKSILKELQGGADFATLATTKSLDPGSKIKGGDLDFFARGTMVDTFETAAFALDKGKLSGIVESSFGFHIIKVTDHKAAHKATLEETSAAIKEALISQQIATLSSTWLAELKEKSNITNTLIR</sequence>
<feature type="domain" description="PpiC" evidence="3">
    <location>
        <begin position="226"/>
        <end position="316"/>
    </location>
</feature>
<protein>
    <submittedName>
        <fullName evidence="4">Foldase protein PrsA</fullName>
    </submittedName>
</protein>
<evidence type="ECO:0000313" key="5">
    <source>
        <dbReference type="Proteomes" id="UP000186666"/>
    </source>
</evidence>
<dbReference type="Pfam" id="PF13624">
    <property type="entry name" value="SurA_N_3"/>
    <property type="match status" value="1"/>
</dbReference>
<dbReference type="SUPFAM" id="SSF109998">
    <property type="entry name" value="Triger factor/SurA peptide-binding domain-like"/>
    <property type="match status" value="1"/>
</dbReference>
<feature type="signal peptide" evidence="2">
    <location>
        <begin position="1"/>
        <end position="31"/>
    </location>
</feature>
<dbReference type="InterPro" id="IPR000297">
    <property type="entry name" value="PPIase_PpiC"/>
</dbReference>
<evidence type="ECO:0000256" key="1">
    <source>
        <dbReference type="PROSITE-ProRule" id="PRU00278"/>
    </source>
</evidence>
<dbReference type="InterPro" id="IPR036582">
    <property type="entry name" value="Mao_N_sf"/>
</dbReference>
<dbReference type="RefSeq" id="WP_068582515.1">
    <property type="nucleotide sequence ID" value="NZ_FTNK01000003.1"/>
</dbReference>
<evidence type="ECO:0000256" key="2">
    <source>
        <dbReference type="SAM" id="SignalP"/>
    </source>
</evidence>
<dbReference type="InterPro" id="IPR050245">
    <property type="entry name" value="PrsA_foldase"/>
</dbReference>
<dbReference type="SUPFAM" id="SSF54534">
    <property type="entry name" value="FKBP-like"/>
    <property type="match status" value="1"/>
</dbReference>
<dbReference type="PROSITE" id="PS50198">
    <property type="entry name" value="PPIC_PPIASE_2"/>
    <property type="match status" value="1"/>
</dbReference>
<dbReference type="InterPro" id="IPR012854">
    <property type="entry name" value="Cu_amine_oxidase-like_N"/>
</dbReference>
<name>A0ABY1JRN4_9BACL</name>
<dbReference type="Proteomes" id="UP000186666">
    <property type="component" value="Unassembled WGS sequence"/>
</dbReference>